<organism evidence="1">
    <name type="scientific">Cacopsylla melanoneura</name>
    <dbReference type="NCBI Taxonomy" id="428564"/>
    <lineage>
        <taxon>Eukaryota</taxon>
        <taxon>Metazoa</taxon>
        <taxon>Ecdysozoa</taxon>
        <taxon>Arthropoda</taxon>
        <taxon>Hexapoda</taxon>
        <taxon>Insecta</taxon>
        <taxon>Pterygota</taxon>
        <taxon>Neoptera</taxon>
        <taxon>Paraneoptera</taxon>
        <taxon>Hemiptera</taxon>
        <taxon>Sternorrhyncha</taxon>
        <taxon>Psylloidea</taxon>
        <taxon>Psyllidae</taxon>
        <taxon>Psyllinae</taxon>
        <taxon>Cacopsylla</taxon>
    </lineage>
</organism>
<proteinExistence type="predicted"/>
<protein>
    <submittedName>
        <fullName evidence="1">Uncharacterized protein</fullName>
    </submittedName>
</protein>
<sequence length="110" mass="12995">MVIITIGYFRTTGNFSIPVSSFKRQSDNRNKSFLLNLKKLGPKAPKTYPRAPQNLSFGKLLFHIRIRMEIFHSIIRKEPLHLTYTVQFVLQQTFQLFRYRGHDHVFNGKL</sequence>
<dbReference type="AlphaFoldDB" id="A0A8D8QPH6"/>
<reference evidence="1" key="1">
    <citation type="submission" date="2021-05" db="EMBL/GenBank/DDBJ databases">
        <authorList>
            <person name="Alioto T."/>
            <person name="Alioto T."/>
            <person name="Gomez Garrido J."/>
        </authorList>
    </citation>
    <scope>NUCLEOTIDE SEQUENCE</scope>
</reference>
<accession>A0A8D8QPH6</accession>
<name>A0A8D8QPH6_9HEMI</name>
<evidence type="ECO:0000313" key="1">
    <source>
        <dbReference type="EMBL" id="CAG6635190.1"/>
    </source>
</evidence>
<dbReference type="EMBL" id="HBUF01089089">
    <property type="protein sequence ID" value="CAG6635190.1"/>
    <property type="molecule type" value="Transcribed_RNA"/>
</dbReference>